<protein>
    <submittedName>
        <fullName evidence="1">AlpA family phage regulatory protein</fullName>
    </submittedName>
</protein>
<dbReference type="Gene3D" id="1.10.238.160">
    <property type="match status" value="1"/>
</dbReference>
<keyword evidence="2" id="KW-1185">Reference proteome</keyword>
<accession>A0ABS2INE2</accession>
<dbReference type="RefSeq" id="WP_204923933.1">
    <property type="nucleotide sequence ID" value="NZ_JAFEUC010000002.1"/>
</dbReference>
<sequence>MALLRGTRLEVWGAAEIQERLGISRQRAYILIGRRDFPPPAAVLKMGQIWLRSDVEAWILEKRPHLVEVDEGL</sequence>
<name>A0ABS2INE2_9ACTN</name>
<gene>
    <name evidence="1" type="ORF">JQX11_05800</name>
</gene>
<evidence type="ECO:0000313" key="2">
    <source>
        <dbReference type="Proteomes" id="UP001518872"/>
    </source>
</evidence>
<dbReference type="Proteomes" id="UP001518872">
    <property type="component" value="Unassembled WGS sequence"/>
</dbReference>
<evidence type="ECO:0000313" key="1">
    <source>
        <dbReference type="EMBL" id="MBM7075867.1"/>
    </source>
</evidence>
<proteinExistence type="predicted"/>
<organism evidence="1 2">
    <name type="scientific">Micromonospora humida</name>
    <dbReference type="NCBI Taxonomy" id="2809018"/>
    <lineage>
        <taxon>Bacteria</taxon>
        <taxon>Bacillati</taxon>
        <taxon>Actinomycetota</taxon>
        <taxon>Actinomycetes</taxon>
        <taxon>Micromonosporales</taxon>
        <taxon>Micromonosporaceae</taxon>
        <taxon>Micromonospora</taxon>
    </lineage>
</organism>
<reference evidence="1 2" key="1">
    <citation type="submission" date="2021-02" db="EMBL/GenBank/DDBJ databases">
        <authorList>
            <person name="Ra J.-S."/>
        </authorList>
    </citation>
    <scope>NUCLEOTIDE SEQUENCE [LARGE SCALE GENOMIC DNA]</scope>
    <source>
        <strain evidence="1 2">MMS20-R1-14</strain>
    </source>
</reference>
<comment type="caution">
    <text evidence="1">The sequence shown here is derived from an EMBL/GenBank/DDBJ whole genome shotgun (WGS) entry which is preliminary data.</text>
</comment>
<dbReference type="EMBL" id="JAFEUC010000002">
    <property type="protein sequence ID" value="MBM7075867.1"/>
    <property type="molecule type" value="Genomic_DNA"/>
</dbReference>